<dbReference type="EMBL" id="QPKB01000009">
    <property type="protein sequence ID" value="RWR92796.1"/>
    <property type="molecule type" value="Genomic_DNA"/>
</dbReference>
<dbReference type="GO" id="GO:0016567">
    <property type="term" value="P:protein ubiquitination"/>
    <property type="evidence" value="ECO:0007669"/>
    <property type="project" value="UniProtKB-UniRule"/>
</dbReference>
<dbReference type="Gene3D" id="3.30.40.10">
    <property type="entry name" value="Zinc/RING finger domain, C3HC4 (zinc finger)"/>
    <property type="match status" value="1"/>
</dbReference>
<evidence type="ECO:0000256" key="3">
    <source>
        <dbReference type="ARBA" id="ARBA00022679"/>
    </source>
</evidence>
<dbReference type="InterPro" id="IPR003613">
    <property type="entry name" value="Ubox_domain"/>
</dbReference>
<dbReference type="PANTHER" id="PTHR22849">
    <property type="entry name" value="WDSAM1 PROTEIN"/>
    <property type="match status" value="1"/>
</dbReference>
<name>A0A443PPS9_9MAGN</name>
<dbReference type="InterPro" id="IPR016024">
    <property type="entry name" value="ARM-type_fold"/>
</dbReference>
<dbReference type="SMART" id="SM00504">
    <property type="entry name" value="Ubox"/>
    <property type="match status" value="1"/>
</dbReference>
<dbReference type="InterPro" id="IPR045185">
    <property type="entry name" value="PUB22/23/24-like"/>
</dbReference>
<sequence>MSIPPLFRCPISLDLFTDPVTLSTGQTYDRSSIEKWLADGNLTCPVTMQRLHDLSMVPNHTLRHLIDQWLLMDPQFDPDHIKNMDPDLSLATLKNNLQSQEASFTTKMETLRKIKDLSKESDTSRICLIQLGFFPLLLQLLFGSHHPETRLSAQGTEIAEEALNCLLNLSPSSQLGSLNMLKEPSSLASLLMLLDQGSMNIKISLWNMVEAISSSFETKDLCLLLGNNRTFLQLLVSLLHQSSDQCASDAAIRAIAGLSNLESNRGNVIREGGIDGLISYLSNPDRRHATKALTTIELLLGLESGKMALISNPNAVHVLVKMVFRVSDHEGCESVVNSLLIICYDSLRVRKKAINAGIVTQLLLLLQSQSSGRAKTKARLLLKLLRSMWSEDPSRCKLQHGLVDS</sequence>
<evidence type="ECO:0000256" key="2">
    <source>
        <dbReference type="ARBA" id="ARBA00004906"/>
    </source>
</evidence>
<comment type="caution">
    <text evidence="7">The sequence shown here is derived from an EMBL/GenBank/DDBJ whole genome shotgun (WGS) entry which is preliminary data.</text>
</comment>
<proteinExistence type="predicted"/>
<dbReference type="Gene3D" id="1.25.10.10">
    <property type="entry name" value="Leucine-rich Repeat Variant"/>
    <property type="match status" value="1"/>
</dbReference>
<organism evidence="7 8">
    <name type="scientific">Cinnamomum micranthum f. kanehirae</name>
    <dbReference type="NCBI Taxonomy" id="337451"/>
    <lineage>
        <taxon>Eukaryota</taxon>
        <taxon>Viridiplantae</taxon>
        <taxon>Streptophyta</taxon>
        <taxon>Embryophyta</taxon>
        <taxon>Tracheophyta</taxon>
        <taxon>Spermatophyta</taxon>
        <taxon>Magnoliopsida</taxon>
        <taxon>Magnoliidae</taxon>
        <taxon>Laurales</taxon>
        <taxon>Lauraceae</taxon>
        <taxon>Cinnamomum</taxon>
    </lineage>
</organism>
<keyword evidence="8" id="KW-1185">Reference proteome</keyword>
<evidence type="ECO:0000256" key="1">
    <source>
        <dbReference type="ARBA" id="ARBA00000900"/>
    </source>
</evidence>
<reference evidence="7 8" key="1">
    <citation type="journal article" date="2019" name="Nat. Plants">
        <title>Stout camphor tree genome fills gaps in understanding of flowering plant genome evolution.</title>
        <authorList>
            <person name="Chaw S.M."/>
            <person name="Liu Y.C."/>
            <person name="Wu Y.W."/>
            <person name="Wang H.Y."/>
            <person name="Lin C.I."/>
            <person name="Wu C.S."/>
            <person name="Ke H.M."/>
            <person name="Chang L.Y."/>
            <person name="Hsu C.Y."/>
            <person name="Yang H.T."/>
            <person name="Sudianto E."/>
            <person name="Hsu M.H."/>
            <person name="Wu K.P."/>
            <person name="Wang L.N."/>
            <person name="Leebens-Mack J.H."/>
            <person name="Tsai I.J."/>
        </authorList>
    </citation>
    <scope>NUCLEOTIDE SEQUENCE [LARGE SCALE GENOMIC DNA]</scope>
    <source>
        <strain evidence="8">cv. Chaw 1501</strain>
        <tissue evidence="7">Young leaves</tissue>
    </source>
</reference>
<comment type="function">
    <text evidence="5">Functions as an E3 ubiquitin ligase.</text>
</comment>
<comment type="pathway">
    <text evidence="2 5">Protein modification; protein ubiquitination.</text>
</comment>
<evidence type="ECO:0000313" key="8">
    <source>
        <dbReference type="Proteomes" id="UP000283530"/>
    </source>
</evidence>
<accession>A0A443PPS9</accession>
<dbReference type="Pfam" id="PF25598">
    <property type="entry name" value="ARM_PUB"/>
    <property type="match status" value="1"/>
</dbReference>
<evidence type="ECO:0000313" key="7">
    <source>
        <dbReference type="EMBL" id="RWR92796.1"/>
    </source>
</evidence>
<dbReference type="UniPathway" id="UPA00143"/>
<dbReference type="InterPro" id="IPR058678">
    <property type="entry name" value="ARM_PUB"/>
</dbReference>
<protein>
    <recommendedName>
        <fullName evidence="5 6">U-box domain-containing protein</fullName>
        <ecNumber evidence="5">2.3.2.27</ecNumber>
    </recommendedName>
    <alternativeName>
        <fullName evidence="5">RING-type E3 ubiquitin transferase PUB</fullName>
    </alternativeName>
</protein>
<evidence type="ECO:0000256" key="4">
    <source>
        <dbReference type="ARBA" id="ARBA00022786"/>
    </source>
</evidence>
<dbReference type="STRING" id="337451.A0A443PPS9"/>
<dbReference type="CDD" id="cd16664">
    <property type="entry name" value="RING-Ubox_PUB"/>
    <property type="match status" value="1"/>
</dbReference>
<keyword evidence="3 5" id="KW-0808">Transferase</keyword>
<evidence type="ECO:0000256" key="5">
    <source>
        <dbReference type="RuleBase" id="RU369093"/>
    </source>
</evidence>
<dbReference type="GO" id="GO:0061630">
    <property type="term" value="F:ubiquitin protein ligase activity"/>
    <property type="evidence" value="ECO:0007669"/>
    <property type="project" value="UniProtKB-UniRule"/>
</dbReference>
<dbReference type="FunFam" id="3.30.40.10:FF:000442">
    <property type="entry name" value="RING-type E3 ubiquitin transferase"/>
    <property type="match status" value="1"/>
</dbReference>
<comment type="catalytic activity">
    <reaction evidence="1 5">
        <text>S-ubiquitinyl-[E2 ubiquitin-conjugating enzyme]-L-cysteine + [acceptor protein]-L-lysine = [E2 ubiquitin-conjugating enzyme]-L-cysteine + N(6)-ubiquitinyl-[acceptor protein]-L-lysine.</text>
        <dbReference type="EC" id="2.3.2.27"/>
    </reaction>
</comment>
<dbReference type="SUPFAM" id="SSF57850">
    <property type="entry name" value="RING/U-box"/>
    <property type="match status" value="1"/>
</dbReference>
<dbReference type="InterPro" id="IPR045210">
    <property type="entry name" value="RING-Ubox_PUB"/>
</dbReference>
<dbReference type="InterPro" id="IPR011989">
    <property type="entry name" value="ARM-like"/>
</dbReference>
<dbReference type="OrthoDB" id="10064100at2759"/>
<dbReference type="Pfam" id="PF04564">
    <property type="entry name" value="U-box"/>
    <property type="match status" value="1"/>
</dbReference>
<dbReference type="Proteomes" id="UP000283530">
    <property type="component" value="Unassembled WGS sequence"/>
</dbReference>
<dbReference type="EC" id="2.3.2.27" evidence="5"/>
<gene>
    <name evidence="7" type="ORF">CKAN_02202000</name>
</gene>
<dbReference type="SUPFAM" id="SSF48371">
    <property type="entry name" value="ARM repeat"/>
    <property type="match status" value="1"/>
</dbReference>
<keyword evidence="4 5" id="KW-0833">Ubl conjugation pathway</keyword>
<dbReference type="PROSITE" id="PS51698">
    <property type="entry name" value="U_BOX"/>
    <property type="match status" value="1"/>
</dbReference>
<dbReference type="InterPro" id="IPR013083">
    <property type="entry name" value="Znf_RING/FYVE/PHD"/>
</dbReference>
<dbReference type="AlphaFoldDB" id="A0A443PPS9"/>
<evidence type="ECO:0000259" key="6">
    <source>
        <dbReference type="PROSITE" id="PS51698"/>
    </source>
</evidence>
<feature type="domain" description="U-box" evidence="6">
    <location>
        <begin position="2"/>
        <end position="76"/>
    </location>
</feature>
<dbReference type="PANTHER" id="PTHR22849:SF103">
    <property type="entry name" value="U-BOX DOMAIN-CONTAINING PROTEIN"/>
    <property type="match status" value="1"/>
</dbReference>